<dbReference type="Pfam" id="PF03318">
    <property type="entry name" value="ETX_MTX2"/>
    <property type="match status" value="1"/>
</dbReference>
<reference evidence="2" key="2">
    <citation type="submission" date="2025-08" db="UniProtKB">
        <authorList>
            <consortium name="Ensembl"/>
        </authorList>
    </citation>
    <scope>IDENTIFICATION</scope>
</reference>
<sequence length="254" mass="28096">GAYPATQGVRPEGEGTHPGRDASPSQGTPRGTRTPDPPESRTAVQPTVFFRADNKMFLSMVDRGKPNIEAAKDGVDEHCEFTPSIGDIVSPVFEIIKVDFDKGPDLTETPVVVKEDSYTNRSSVEQKHTFSLSWTKSVSETTSWSHTWGLNTSLSFEFSFVNMTVEITYSGSYGTSSTKERSITISEQTEVTIPPKTKIIAKLFIKKNENCSIPFSATIKKIKADGEESIFTENGIWKGVIYENVTLNLEEEKL</sequence>
<feature type="compositionally biased region" description="Basic and acidic residues" evidence="1">
    <location>
        <begin position="11"/>
        <end position="20"/>
    </location>
</feature>
<dbReference type="GeneTree" id="ENSGT00940000179714"/>
<dbReference type="SUPFAM" id="SSF56973">
    <property type="entry name" value="Aerolisin/ETX pore-forming domain"/>
    <property type="match status" value="1"/>
</dbReference>
<dbReference type="PANTHER" id="PTHR39244:SF5">
    <property type="entry name" value="NATTERIN-3-LIKE"/>
    <property type="match status" value="1"/>
</dbReference>
<dbReference type="Ensembl" id="ENSSFOT00015027404.2">
    <property type="protein sequence ID" value="ENSSFOP00015027095.2"/>
    <property type="gene ID" value="ENSSFOG00015017403.2"/>
</dbReference>
<keyword evidence="3" id="KW-1185">Reference proteome</keyword>
<dbReference type="OrthoDB" id="8736801at2759"/>
<evidence type="ECO:0000256" key="1">
    <source>
        <dbReference type="SAM" id="MobiDB-lite"/>
    </source>
</evidence>
<protein>
    <submittedName>
        <fullName evidence="2">Uncharacterized protein</fullName>
    </submittedName>
</protein>
<dbReference type="Proteomes" id="UP000694397">
    <property type="component" value="Chromosome 2"/>
</dbReference>
<dbReference type="PANTHER" id="PTHR39244">
    <property type="entry name" value="NATTERIN-4"/>
    <property type="match status" value="1"/>
</dbReference>
<dbReference type="InterPro" id="IPR004991">
    <property type="entry name" value="Aerolysin-like"/>
</dbReference>
<dbReference type="InterPro" id="IPR053237">
    <property type="entry name" value="Natterin_C"/>
</dbReference>
<dbReference type="AlphaFoldDB" id="A0A8C9S9G9"/>
<dbReference type="CDD" id="cd20234">
    <property type="entry name" value="PFM_fascin-like"/>
    <property type="match status" value="1"/>
</dbReference>
<name>A0A8C9S9G9_SCLFO</name>
<organism evidence="2 3">
    <name type="scientific">Scleropages formosus</name>
    <name type="common">Asian bonytongue</name>
    <name type="synonym">Osteoglossum formosum</name>
    <dbReference type="NCBI Taxonomy" id="113540"/>
    <lineage>
        <taxon>Eukaryota</taxon>
        <taxon>Metazoa</taxon>
        <taxon>Chordata</taxon>
        <taxon>Craniata</taxon>
        <taxon>Vertebrata</taxon>
        <taxon>Euteleostomi</taxon>
        <taxon>Actinopterygii</taxon>
        <taxon>Neopterygii</taxon>
        <taxon>Teleostei</taxon>
        <taxon>Osteoglossocephala</taxon>
        <taxon>Osteoglossomorpha</taxon>
        <taxon>Osteoglossiformes</taxon>
        <taxon>Osteoglossidae</taxon>
        <taxon>Scleropages</taxon>
    </lineage>
</organism>
<proteinExistence type="predicted"/>
<feature type="region of interest" description="Disordered" evidence="1">
    <location>
        <begin position="1"/>
        <end position="46"/>
    </location>
</feature>
<evidence type="ECO:0000313" key="2">
    <source>
        <dbReference type="Ensembl" id="ENSSFOP00015027095.2"/>
    </source>
</evidence>
<reference evidence="2 3" key="1">
    <citation type="submission" date="2019-04" db="EMBL/GenBank/DDBJ databases">
        <authorList>
            <consortium name="Wellcome Sanger Institute Data Sharing"/>
        </authorList>
    </citation>
    <scope>NUCLEOTIDE SEQUENCE [LARGE SCALE GENOMIC DNA]</scope>
</reference>
<accession>A0A8C9S9G9</accession>
<evidence type="ECO:0000313" key="3">
    <source>
        <dbReference type="Proteomes" id="UP000694397"/>
    </source>
</evidence>
<dbReference type="Gene3D" id="2.170.15.10">
    <property type="entry name" value="Proaerolysin, chain A, domain 3"/>
    <property type="match status" value="1"/>
</dbReference>
<reference evidence="2" key="3">
    <citation type="submission" date="2025-09" db="UniProtKB">
        <authorList>
            <consortium name="Ensembl"/>
        </authorList>
    </citation>
    <scope>IDENTIFICATION</scope>
</reference>